<evidence type="ECO:0000313" key="3">
    <source>
        <dbReference type="Proteomes" id="UP000181661"/>
    </source>
</evidence>
<reference evidence="2 4" key="2">
    <citation type="submission" date="2016-10" db="EMBL/GenBank/DDBJ databases">
        <authorList>
            <person name="Varghese N."/>
            <person name="Submissions S."/>
        </authorList>
    </citation>
    <scope>NUCLEOTIDE SEQUENCE [LARGE SCALE GENOMIC DNA]</scope>
    <source>
        <strain evidence="2 4">BS2773</strain>
    </source>
</reference>
<dbReference type="PROSITE" id="PS51257">
    <property type="entry name" value="PROKAR_LIPOPROTEIN"/>
    <property type="match status" value="1"/>
</dbReference>
<accession>A0A1S2V5J9</accession>
<organism evidence="1 3">
    <name type="scientific">Pseudomonas costantinii</name>
    <dbReference type="NCBI Taxonomy" id="168469"/>
    <lineage>
        <taxon>Bacteria</taxon>
        <taxon>Pseudomonadati</taxon>
        <taxon>Pseudomonadota</taxon>
        <taxon>Gammaproteobacteria</taxon>
        <taxon>Pseudomonadales</taxon>
        <taxon>Pseudomonadaceae</taxon>
        <taxon>Pseudomonas</taxon>
    </lineage>
</organism>
<comment type="caution">
    <text evidence="1">The sequence shown here is derived from an EMBL/GenBank/DDBJ whole genome shotgun (WGS) entry which is preliminary data.</text>
</comment>
<dbReference type="EMBL" id="MDDR01000009">
    <property type="protein sequence ID" value="OIN54001.1"/>
    <property type="molecule type" value="Genomic_DNA"/>
</dbReference>
<dbReference type="OrthoDB" id="5564720at2"/>
<dbReference type="AlphaFoldDB" id="A0A1S2V5J9"/>
<evidence type="ECO:0000313" key="2">
    <source>
        <dbReference type="EMBL" id="SED17212.1"/>
    </source>
</evidence>
<gene>
    <name evidence="1" type="ORF">BFL40_07370</name>
    <name evidence="2" type="ORF">SAMN04515675_0124</name>
</gene>
<protein>
    <recommendedName>
        <fullName evidence="5">Lipoprotein</fullName>
    </recommendedName>
</protein>
<dbReference type="EMBL" id="FNTS01000002">
    <property type="protein sequence ID" value="SED17212.1"/>
    <property type="molecule type" value="Genomic_DNA"/>
</dbReference>
<evidence type="ECO:0008006" key="5">
    <source>
        <dbReference type="Google" id="ProtNLM"/>
    </source>
</evidence>
<dbReference type="RefSeq" id="WP_071483337.1">
    <property type="nucleotide sequence ID" value="NZ_FNTS01000002.1"/>
</dbReference>
<reference evidence="1 3" key="1">
    <citation type="submission" date="2016-08" db="EMBL/GenBank/DDBJ databases">
        <title>Draft genome sequence of Pseudomonas costantinii LMG 22119, type strain isolated from cultivated mushroom (Agaricus bisporus) sporophores.</title>
        <authorList>
            <person name="Tambong J.T."/>
        </authorList>
    </citation>
    <scope>NUCLEOTIDE SEQUENCE [LARGE SCALE GENOMIC DNA]</scope>
    <source>
        <strain evidence="1 3">LMG 22119</strain>
    </source>
</reference>
<sequence length="201" mass="21205">MNKIFFTCLFLTLAACGDAHQVPSSKNAETAAVSASTVPNDPVAVLANARQATSSAGANEDQLDVAIKQIQALIADGGAERVEAVGHHEAELISTLGALYVRKAVFHVDNARQAGALVATGFRYLDRAVAQFPDNLTARINRGLTCANVPEFMGKAELAREDLRIAAASPGFVRLPAGLQDKVRSTQAMLDQQPAAAHTQN</sequence>
<keyword evidence="4" id="KW-1185">Reference proteome</keyword>
<dbReference type="Proteomes" id="UP000181661">
    <property type="component" value="Unassembled WGS sequence"/>
</dbReference>
<dbReference type="Proteomes" id="UP000182179">
    <property type="component" value="Unassembled WGS sequence"/>
</dbReference>
<proteinExistence type="predicted"/>
<name>A0A1S2V5J9_9PSED</name>
<evidence type="ECO:0000313" key="1">
    <source>
        <dbReference type="EMBL" id="OIN54001.1"/>
    </source>
</evidence>
<evidence type="ECO:0000313" key="4">
    <source>
        <dbReference type="Proteomes" id="UP000182179"/>
    </source>
</evidence>